<evidence type="ECO:0000313" key="2">
    <source>
        <dbReference type="Proteomes" id="UP000490060"/>
    </source>
</evidence>
<sequence>MLPTYNNSTDLLVNVTKNNLYSKLIIQLTKDFSLANSTFEIPENTTPDVLTKTLNNTLKNLILTDSKTFQSLLYIVDVPENMLYKIDTSNIDNYTETVVFLILKRVWKKIWFSANYSR</sequence>
<dbReference type="RefSeq" id="WP_172505489.1">
    <property type="nucleotide sequence ID" value="NZ_JAJHTM010000001.1"/>
</dbReference>
<proteinExistence type="predicted"/>
<gene>
    <name evidence="1" type="ORF">TNO010_30047</name>
</gene>
<accession>A0A2I2M984</accession>
<organism evidence="1 2">
    <name type="scientific">Tenacibaculum finnmarkense genomovar ulcerans</name>
    <dbReference type="NCBI Taxonomy" id="2781388"/>
    <lineage>
        <taxon>Bacteria</taxon>
        <taxon>Pseudomonadati</taxon>
        <taxon>Bacteroidota</taxon>
        <taxon>Flavobacteriia</taxon>
        <taxon>Flavobacteriales</taxon>
        <taxon>Flavobacteriaceae</taxon>
        <taxon>Tenacibaculum</taxon>
        <taxon>Tenacibaculum finnmarkense</taxon>
    </lineage>
</organism>
<evidence type="ECO:0000313" key="1">
    <source>
        <dbReference type="EMBL" id="SOU89071.1"/>
    </source>
</evidence>
<dbReference type="AlphaFoldDB" id="A0A2I2M984"/>
<dbReference type="EMBL" id="OENE01000023">
    <property type="protein sequence ID" value="SOU89071.1"/>
    <property type="molecule type" value="Genomic_DNA"/>
</dbReference>
<reference evidence="1 2" key="1">
    <citation type="submission" date="2017-11" db="EMBL/GenBank/DDBJ databases">
        <authorList>
            <person name="Duchaud E."/>
        </authorList>
    </citation>
    <scope>NUCLEOTIDE SEQUENCE [LARGE SCALE GENOMIC DNA]</scope>
    <source>
        <strain evidence="1 2">TNO010</strain>
    </source>
</reference>
<protein>
    <submittedName>
        <fullName evidence="1">Uncharacterized protein</fullName>
    </submittedName>
</protein>
<name>A0A2I2M984_9FLAO</name>
<dbReference type="Proteomes" id="UP000490060">
    <property type="component" value="Unassembled WGS sequence"/>
</dbReference>